<dbReference type="AlphaFoldDB" id="A0A2W5VM85"/>
<reference evidence="1 2" key="1">
    <citation type="submission" date="2017-08" db="EMBL/GenBank/DDBJ databases">
        <title>Infants hospitalized years apart are colonized by the same room-sourced microbial strains.</title>
        <authorList>
            <person name="Brooks B."/>
            <person name="Olm M.R."/>
            <person name="Firek B.A."/>
            <person name="Baker R."/>
            <person name="Thomas B.C."/>
            <person name="Morowitz M.J."/>
            <person name="Banfield J.F."/>
        </authorList>
    </citation>
    <scope>NUCLEOTIDE SEQUENCE [LARGE SCALE GENOMIC DNA]</scope>
    <source>
        <strain evidence="1">S2_003_000_R2_4</strain>
    </source>
</reference>
<dbReference type="EMBL" id="QFQZ01000006">
    <property type="protein sequence ID" value="PZR36485.1"/>
    <property type="molecule type" value="Genomic_DNA"/>
</dbReference>
<gene>
    <name evidence="1" type="ORF">DI526_03350</name>
</gene>
<evidence type="ECO:0000313" key="1">
    <source>
        <dbReference type="EMBL" id="PZR36485.1"/>
    </source>
</evidence>
<organism evidence="1 2">
    <name type="scientific">Caulobacter segnis</name>
    <dbReference type="NCBI Taxonomy" id="88688"/>
    <lineage>
        <taxon>Bacteria</taxon>
        <taxon>Pseudomonadati</taxon>
        <taxon>Pseudomonadota</taxon>
        <taxon>Alphaproteobacteria</taxon>
        <taxon>Caulobacterales</taxon>
        <taxon>Caulobacteraceae</taxon>
        <taxon>Caulobacter</taxon>
    </lineage>
</organism>
<accession>A0A2W5VM85</accession>
<evidence type="ECO:0000313" key="2">
    <source>
        <dbReference type="Proteomes" id="UP000249393"/>
    </source>
</evidence>
<dbReference type="Proteomes" id="UP000249393">
    <property type="component" value="Unassembled WGS sequence"/>
</dbReference>
<comment type="caution">
    <text evidence="1">The sequence shown here is derived from an EMBL/GenBank/DDBJ whole genome shotgun (WGS) entry which is preliminary data.</text>
</comment>
<name>A0A2W5VM85_9CAUL</name>
<proteinExistence type="predicted"/>
<dbReference type="RefSeq" id="WP_304274035.1">
    <property type="nucleotide sequence ID" value="NZ_QFQZ01000006.1"/>
</dbReference>
<protein>
    <submittedName>
        <fullName evidence="1">Uncharacterized protein</fullName>
    </submittedName>
</protein>
<sequence length="110" mass="11571">MDIKITGRGVYGADGEYEIGTVIAGLEAEPTSIEGRYDVVGDEGARVLVTNPAATPAGGAPYDVRETSPGWFQIYDASGAEVGKKLRKDDAEAFAALTDEEKADFLKGEA</sequence>